<dbReference type="SUPFAM" id="SSF47923">
    <property type="entry name" value="Ypt/Rab-GAP domain of gyp1p"/>
    <property type="match status" value="1"/>
</dbReference>
<dbReference type="AlphaFoldDB" id="A0A915LM19"/>
<dbReference type="PROSITE" id="PS50086">
    <property type="entry name" value="TBC_RABGAP"/>
    <property type="match status" value="1"/>
</dbReference>
<evidence type="ECO:0000313" key="4">
    <source>
        <dbReference type="WBParaSite" id="scaffold14400_cov176.g17438"/>
    </source>
</evidence>
<dbReference type="Proteomes" id="UP000887561">
    <property type="component" value="Unplaced"/>
</dbReference>
<evidence type="ECO:0000313" key="2">
    <source>
        <dbReference type="Proteomes" id="UP000887561"/>
    </source>
</evidence>
<dbReference type="WBParaSite" id="scaffold14400_cov176.g17438">
    <property type="protein sequence ID" value="scaffold14400_cov176.g17438"/>
    <property type="gene ID" value="scaffold14400_cov176.g17438"/>
</dbReference>
<dbReference type="WBParaSite" id="scaffold14399_cov172.g17437">
    <property type="protein sequence ID" value="scaffold14399_cov172.g17437"/>
    <property type="gene ID" value="scaffold14399_cov172.g17437"/>
</dbReference>
<evidence type="ECO:0000313" key="3">
    <source>
        <dbReference type="WBParaSite" id="scaffold14399_cov172.g17437"/>
    </source>
</evidence>
<feature type="domain" description="Rab-GAP TBC" evidence="1">
    <location>
        <begin position="1"/>
        <end position="90"/>
    </location>
</feature>
<keyword evidence="2" id="KW-1185">Reference proteome</keyword>
<dbReference type="InterPro" id="IPR000195">
    <property type="entry name" value="Rab-GAP-TBC_dom"/>
</dbReference>
<sequence>MDLKMRKELWPFLLRIFPWSSTYEHRESIRNDLFLRYQRMKRNRIKKISKATEAGEKFYANVESSILKDVLRTDRRNSFFAGDGNANLET</sequence>
<accession>A0A915LM19</accession>
<name>A0A915LM19_MELJA</name>
<reference evidence="3 4" key="1">
    <citation type="submission" date="2022-11" db="UniProtKB">
        <authorList>
            <consortium name="WormBaseParasite"/>
        </authorList>
    </citation>
    <scope>IDENTIFICATION</scope>
</reference>
<organism evidence="2 3">
    <name type="scientific">Meloidogyne javanica</name>
    <name type="common">Root-knot nematode worm</name>
    <dbReference type="NCBI Taxonomy" id="6303"/>
    <lineage>
        <taxon>Eukaryota</taxon>
        <taxon>Metazoa</taxon>
        <taxon>Ecdysozoa</taxon>
        <taxon>Nematoda</taxon>
        <taxon>Chromadorea</taxon>
        <taxon>Rhabditida</taxon>
        <taxon>Tylenchina</taxon>
        <taxon>Tylenchomorpha</taxon>
        <taxon>Tylenchoidea</taxon>
        <taxon>Meloidogynidae</taxon>
        <taxon>Meloidogyninae</taxon>
        <taxon>Meloidogyne</taxon>
        <taxon>Meloidogyne incognita group</taxon>
    </lineage>
</organism>
<dbReference type="InterPro" id="IPR035969">
    <property type="entry name" value="Rab-GAP_TBC_sf"/>
</dbReference>
<evidence type="ECO:0000259" key="1">
    <source>
        <dbReference type="PROSITE" id="PS50086"/>
    </source>
</evidence>
<proteinExistence type="predicted"/>
<protein>
    <submittedName>
        <fullName evidence="3 4">Rab-GAP TBC domain-containing protein</fullName>
    </submittedName>
</protein>